<dbReference type="SUPFAM" id="SSF53474">
    <property type="entry name" value="alpha/beta-Hydrolases"/>
    <property type="match status" value="1"/>
</dbReference>
<dbReference type="Pfam" id="PF12697">
    <property type="entry name" value="Abhydrolase_6"/>
    <property type="match status" value="1"/>
</dbReference>
<dbReference type="RefSeq" id="WP_344636454.1">
    <property type="nucleotide sequence ID" value="NZ_BAAATR010000009.1"/>
</dbReference>
<name>A0ABN3DXM0_9ACTN</name>
<dbReference type="GO" id="GO:0016787">
    <property type="term" value="F:hydrolase activity"/>
    <property type="evidence" value="ECO:0007669"/>
    <property type="project" value="UniProtKB-KW"/>
</dbReference>
<dbReference type="Gene3D" id="3.40.50.1820">
    <property type="entry name" value="alpha/beta hydrolase"/>
    <property type="match status" value="1"/>
</dbReference>
<dbReference type="InterPro" id="IPR029058">
    <property type="entry name" value="AB_hydrolase_fold"/>
</dbReference>
<feature type="domain" description="AB hydrolase-1" evidence="2">
    <location>
        <begin position="60"/>
        <end position="289"/>
    </location>
</feature>
<evidence type="ECO:0000259" key="2">
    <source>
        <dbReference type="Pfam" id="PF12697"/>
    </source>
</evidence>
<dbReference type="InterPro" id="IPR000073">
    <property type="entry name" value="AB_hydrolase_1"/>
</dbReference>
<keyword evidence="1 3" id="KW-0378">Hydrolase</keyword>
<reference evidence="3 4" key="1">
    <citation type="journal article" date="2019" name="Int. J. Syst. Evol. Microbiol.">
        <title>The Global Catalogue of Microorganisms (GCM) 10K type strain sequencing project: providing services to taxonomists for standard genome sequencing and annotation.</title>
        <authorList>
            <consortium name="The Broad Institute Genomics Platform"/>
            <consortium name="The Broad Institute Genome Sequencing Center for Infectious Disease"/>
            <person name="Wu L."/>
            <person name="Ma J."/>
        </authorList>
    </citation>
    <scope>NUCLEOTIDE SEQUENCE [LARGE SCALE GENOMIC DNA]</scope>
    <source>
        <strain evidence="3 4">JCM 7356</strain>
    </source>
</reference>
<dbReference type="PANTHER" id="PTHR43798:SF31">
    <property type="entry name" value="AB HYDROLASE SUPERFAMILY PROTEIN YCLE"/>
    <property type="match status" value="1"/>
</dbReference>
<dbReference type="PRINTS" id="PR00111">
    <property type="entry name" value="ABHYDROLASE"/>
</dbReference>
<evidence type="ECO:0000313" key="4">
    <source>
        <dbReference type="Proteomes" id="UP001500305"/>
    </source>
</evidence>
<dbReference type="InterPro" id="IPR050266">
    <property type="entry name" value="AB_hydrolase_sf"/>
</dbReference>
<organism evidence="3 4">
    <name type="scientific">Kitasatospora cystarginea</name>
    <dbReference type="NCBI Taxonomy" id="58350"/>
    <lineage>
        <taxon>Bacteria</taxon>
        <taxon>Bacillati</taxon>
        <taxon>Actinomycetota</taxon>
        <taxon>Actinomycetes</taxon>
        <taxon>Kitasatosporales</taxon>
        <taxon>Streptomycetaceae</taxon>
        <taxon>Kitasatospora</taxon>
    </lineage>
</organism>
<sequence>MGARPAGPPAFGTPEAETAFFSAYEAALARWPVPVTPATARSEFGTTRLNACGPEDGRPVVLLSGGGATSAVWYANVAALAATHRVYAVDLIGDPGRSIHGGRPIRRAEDMTAWLDTVLDHLGLDSTALVGHSYGGWIALTYALHAPHRVERLALLDPTQCFAGFRFGYLLRALPMLLRPTAARARAFIDWETGGAPARGLIDPAWSAVHALGTAHFPSSKPVTGPRPATERLRSLDIPTLILTAELSRPHRSSQVADHARALLPNAEVAVLPGVSHHAVPMADPALLNDHLTRFLDTPARTAPDA</sequence>
<protein>
    <submittedName>
        <fullName evidence="3">Alpha/beta fold hydrolase</fullName>
    </submittedName>
</protein>
<accession>A0ABN3DXM0</accession>
<dbReference type="Proteomes" id="UP001500305">
    <property type="component" value="Unassembled WGS sequence"/>
</dbReference>
<dbReference type="PANTHER" id="PTHR43798">
    <property type="entry name" value="MONOACYLGLYCEROL LIPASE"/>
    <property type="match status" value="1"/>
</dbReference>
<dbReference type="EMBL" id="BAAATR010000009">
    <property type="protein sequence ID" value="GAA2242985.1"/>
    <property type="molecule type" value="Genomic_DNA"/>
</dbReference>
<comment type="caution">
    <text evidence="3">The sequence shown here is derived from an EMBL/GenBank/DDBJ whole genome shotgun (WGS) entry which is preliminary data.</text>
</comment>
<gene>
    <name evidence="3" type="ORF">GCM10010430_25780</name>
</gene>
<evidence type="ECO:0000256" key="1">
    <source>
        <dbReference type="ARBA" id="ARBA00022801"/>
    </source>
</evidence>
<keyword evidence="4" id="KW-1185">Reference proteome</keyword>
<evidence type="ECO:0000313" key="3">
    <source>
        <dbReference type="EMBL" id="GAA2242985.1"/>
    </source>
</evidence>
<proteinExistence type="predicted"/>